<feature type="domain" description="Heparinase II/III-like C-terminal" evidence="4">
    <location>
        <begin position="601"/>
        <end position="733"/>
    </location>
</feature>
<proteinExistence type="predicted"/>
<gene>
    <name evidence="5" type="ORF">VP01_2731g2</name>
</gene>
<comment type="subcellular location">
    <subcellularLocation>
        <location evidence="1">Cell envelope</location>
    </subcellularLocation>
</comment>
<dbReference type="EMBL" id="LAVV01007648">
    <property type="protein sequence ID" value="KNZ55235.1"/>
    <property type="molecule type" value="Genomic_DNA"/>
</dbReference>
<dbReference type="VEuPathDB" id="FungiDB:VP01_2731g2"/>
<evidence type="ECO:0000256" key="3">
    <source>
        <dbReference type="SAM" id="Phobius"/>
    </source>
</evidence>
<dbReference type="Gene3D" id="1.50.10.100">
    <property type="entry name" value="Chondroitin AC/alginate lyase"/>
    <property type="match status" value="1"/>
</dbReference>
<protein>
    <recommendedName>
        <fullName evidence="4">Heparinase II/III-like C-terminal domain-containing protein</fullName>
    </recommendedName>
</protein>
<keyword evidence="3" id="KW-0472">Membrane</keyword>
<keyword evidence="6" id="KW-1185">Reference proteome</keyword>
<evidence type="ECO:0000313" key="6">
    <source>
        <dbReference type="Proteomes" id="UP000037035"/>
    </source>
</evidence>
<dbReference type="PANTHER" id="PTHR38045">
    <property type="entry name" value="CHROMOSOME 1, WHOLE GENOME SHOTGUN SEQUENCE"/>
    <property type="match status" value="1"/>
</dbReference>
<accession>A0A0L6V522</accession>
<evidence type="ECO:0000313" key="5">
    <source>
        <dbReference type="EMBL" id="KNZ55235.1"/>
    </source>
</evidence>
<keyword evidence="3" id="KW-1133">Transmembrane helix</keyword>
<name>A0A0L6V522_9BASI</name>
<evidence type="ECO:0000259" key="4">
    <source>
        <dbReference type="Pfam" id="PF07940"/>
    </source>
</evidence>
<dbReference type="InterPro" id="IPR012480">
    <property type="entry name" value="Hepar_II_III_C"/>
</dbReference>
<dbReference type="Proteomes" id="UP000037035">
    <property type="component" value="Unassembled WGS sequence"/>
</dbReference>
<dbReference type="AlphaFoldDB" id="A0A0L6V522"/>
<reference evidence="5 6" key="1">
    <citation type="submission" date="2015-08" db="EMBL/GenBank/DDBJ databases">
        <title>Next Generation Sequencing and Analysis of the Genome of Puccinia sorghi L Schw, the Causal Agent of Maize Common Rust.</title>
        <authorList>
            <person name="Rochi L."/>
            <person name="Burguener G."/>
            <person name="Darino M."/>
            <person name="Turjanski A."/>
            <person name="Kreff E."/>
            <person name="Dieguez M.J."/>
            <person name="Sacco F."/>
        </authorList>
    </citation>
    <scope>NUCLEOTIDE SEQUENCE [LARGE SCALE GENOMIC DNA]</scope>
    <source>
        <strain evidence="5 6">RO10H11247</strain>
    </source>
</reference>
<keyword evidence="3" id="KW-0812">Transmembrane</keyword>
<sequence>MAKTAGLCPDSQRHYYLAVQAGDMFHPKQSVDSQARPLSKVDYSNPNDDPLNGHYDQHNQPSSQSTKFKTEKLASSKPRTKPWVKFGLPLVLLAIILAVILGAVLGTRHAGKDGEGLRAISSAGAGSSAGKDTNHVLFSGYNSYGVPQYPLSANQLFNTPPAFSSSANLAWGNDPNAPDKSGDSVRQDHPRLFAPAYKWERLPALIKADPYLASWNDTIFANATLLYNMDPTNYSIDGGYSGSGVLDVAREVQLRLKHWAYVYRMTKDTKWVDRAWRELQTAAGNTTQPFGRAGNNWNTDHWLDVAEFTIAFSFAYDWMYEAWTPEQRNAIMWSIINLGLAKGIESHATNAWFLTTNGNWNCITNGGMVVGSLAIMNEDPTGTASKLLPLALQSAATNCVNAVSPDGTWSETSDYWYFGSQGHAHMSSALQTATGSTHQLLTANPSFNLTGLYHMYVYGNTCKSNFAAVKANTGDCGPNKYIATANPMLYYGDQYQIPRYILYQRDRADAADPLSMFWYNPQASGGWFIDLPLDHNFDDPSDAWVSMRSSWTNTDGLFASVKSGNLTGHQTHGDLDAGDLSLDAMGERWVGQLCHNDYLGTGYFSSEGSNSQRWLYYRCRTAGQNTILMGGLNQNPASSNPVLKFESTGDVQNNINYNVNSGQSTAYWITDLAQAYNGTAVKRGIRMINGRTQVLLQDEIAGSTLASQWRVHTNATIDLSGDGMTANMKLNGKQMTVTILSPQGTKFETLDPVRLATDPPLPRGSPDLPNPGVKVLAINLPAASTTTTVTVLFTPQWANGVKTTLQQKVLPLDQWSLTSHN</sequence>
<evidence type="ECO:0000256" key="2">
    <source>
        <dbReference type="SAM" id="MobiDB-lite"/>
    </source>
</evidence>
<dbReference type="STRING" id="27349.A0A0L6V522"/>
<feature type="region of interest" description="Disordered" evidence="2">
    <location>
        <begin position="27"/>
        <end position="74"/>
    </location>
</feature>
<evidence type="ECO:0000256" key="1">
    <source>
        <dbReference type="ARBA" id="ARBA00004196"/>
    </source>
</evidence>
<dbReference type="PANTHER" id="PTHR38045:SF1">
    <property type="entry name" value="HEPARINASE II_III-LIKE PROTEIN"/>
    <property type="match status" value="1"/>
</dbReference>
<dbReference type="Pfam" id="PF07940">
    <property type="entry name" value="Hepar_II_III_C"/>
    <property type="match status" value="1"/>
</dbReference>
<feature type="compositionally biased region" description="Polar residues" evidence="2">
    <location>
        <begin position="58"/>
        <end position="67"/>
    </location>
</feature>
<organism evidence="5 6">
    <name type="scientific">Puccinia sorghi</name>
    <dbReference type="NCBI Taxonomy" id="27349"/>
    <lineage>
        <taxon>Eukaryota</taxon>
        <taxon>Fungi</taxon>
        <taxon>Dikarya</taxon>
        <taxon>Basidiomycota</taxon>
        <taxon>Pucciniomycotina</taxon>
        <taxon>Pucciniomycetes</taxon>
        <taxon>Pucciniales</taxon>
        <taxon>Pucciniaceae</taxon>
        <taxon>Puccinia</taxon>
    </lineage>
</organism>
<dbReference type="InterPro" id="IPR008929">
    <property type="entry name" value="Chondroitin_lyas"/>
</dbReference>
<dbReference type="Gene3D" id="2.70.98.70">
    <property type="match status" value="1"/>
</dbReference>
<comment type="caution">
    <text evidence="5">The sequence shown here is derived from an EMBL/GenBank/DDBJ whole genome shotgun (WGS) entry which is preliminary data.</text>
</comment>
<dbReference type="SUPFAM" id="SSF48230">
    <property type="entry name" value="Chondroitin AC/alginate lyase"/>
    <property type="match status" value="1"/>
</dbReference>
<feature type="transmembrane region" description="Helical" evidence="3">
    <location>
        <begin position="86"/>
        <end position="105"/>
    </location>
</feature>
<dbReference type="OrthoDB" id="3476529at2759"/>